<accession>A0A8S5UYB1</accession>
<evidence type="ECO:0000256" key="1">
    <source>
        <dbReference type="SAM" id="MobiDB-lite"/>
    </source>
</evidence>
<sequence length="320" mass="34766">MKTEIKESVTTSVLKPVKGTHKWLVRLISEGSGSTGVYTKEALQGSFAEAFPIGTHMYIDHASEAEQWDRPEGTLTKLAAVIAETPHWQDSPEPGMYATIEVVDQWAPFIEQVSDIIGVSIHCGATLAQTDDIVTPGGSLPPVIESFIPSPVNSVDFVTVPGAGGRLVEALESFKNGNAIMDGSNKHNSERKRMDTEFKEALEALDTKLSALVEALADKAKKKDEEDEEDAKKAKEEEEDKAKKAKEAILALADSDLPEVSRVRVAEAIARGYDAKTILDRETKLVESVRESLSGGFAPEHVPSGKSADDFEAEFAKLTW</sequence>
<keyword evidence="2" id="KW-0645">Protease</keyword>
<dbReference type="GO" id="GO:0008233">
    <property type="term" value="F:peptidase activity"/>
    <property type="evidence" value="ECO:0007669"/>
    <property type="project" value="UniProtKB-KW"/>
</dbReference>
<proteinExistence type="predicted"/>
<protein>
    <submittedName>
        <fullName evidence="2">Prohead core protein protease</fullName>
    </submittedName>
</protein>
<organism evidence="2">
    <name type="scientific">Siphoviridae sp. ctjKY6</name>
    <dbReference type="NCBI Taxonomy" id="2825631"/>
    <lineage>
        <taxon>Viruses</taxon>
        <taxon>Duplodnaviria</taxon>
        <taxon>Heunggongvirae</taxon>
        <taxon>Uroviricota</taxon>
        <taxon>Caudoviricetes</taxon>
    </lineage>
</organism>
<keyword evidence="2" id="KW-0378">Hydrolase</keyword>
<name>A0A8S5UYB1_9CAUD</name>
<evidence type="ECO:0000313" key="2">
    <source>
        <dbReference type="EMBL" id="DAF99378.1"/>
    </source>
</evidence>
<feature type="region of interest" description="Disordered" evidence="1">
    <location>
        <begin position="218"/>
        <end position="240"/>
    </location>
</feature>
<reference evidence="2" key="1">
    <citation type="journal article" date="2021" name="Proc. Natl. Acad. Sci. U.S.A.">
        <title>A Catalog of Tens of Thousands of Viruses from Human Metagenomes Reveals Hidden Associations with Chronic Diseases.</title>
        <authorList>
            <person name="Tisza M.J."/>
            <person name="Buck C.B."/>
        </authorList>
    </citation>
    <scope>NUCLEOTIDE SEQUENCE</scope>
    <source>
        <strain evidence="2">CtjKY6</strain>
    </source>
</reference>
<dbReference type="EMBL" id="BK016165">
    <property type="protein sequence ID" value="DAF99378.1"/>
    <property type="molecule type" value="Genomic_DNA"/>
</dbReference>
<dbReference type="GO" id="GO:0006508">
    <property type="term" value="P:proteolysis"/>
    <property type="evidence" value="ECO:0007669"/>
    <property type="project" value="UniProtKB-KW"/>
</dbReference>